<dbReference type="AlphaFoldDB" id="A0AAY5L9Q3"/>
<dbReference type="InterPro" id="IPR001304">
    <property type="entry name" value="C-type_lectin-like"/>
</dbReference>
<feature type="region of interest" description="Disordered" evidence="1">
    <location>
        <begin position="83"/>
        <end position="102"/>
    </location>
</feature>
<dbReference type="InterPro" id="IPR016187">
    <property type="entry name" value="CTDL_fold"/>
</dbReference>
<dbReference type="Gene3D" id="3.10.100.10">
    <property type="entry name" value="Mannose-Binding Protein A, subunit A"/>
    <property type="match status" value="1"/>
</dbReference>
<evidence type="ECO:0000259" key="2">
    <source>
        <dbReference type="PROSITE" id="PS50041"/>
    </source>
</evidence>
<dbReference type="PROSITE" id="PS50041">
    <property type="entry name" value="C_TYPE_LECTIN_2"/>
    <property type="match status" value="1"/>
</dbReference>
<name>A0AAY5L9Q3_ESOLU</name>
<proteinExistence type="predicted"/>
<feature type="compositionally biased region" description="Polar residues" evidence="1">
    <location>
        <begin position="83"/>
        <end position="93"/>
    </location>
</feature>
<accession>A0AAY5L9Q3</accession>
<dbReference type="SMART" id="SM00034">
    <property type="entry name" value="CLECT"/>
    <property type="match status" value="1"/>
</dbReference>
<dbReference type="Pfam" id="PF00059">
    <property type="entry name" value="Lectin_C"/>
    <property type="match status" value="1"/>
</dbReference>
<dbReference type="PANTHER" id="PTHR45784:SF3">
    <property type="entry name" value="C-TYPE LECTIN DOMAIN FAMILY 4 MEMBER K-LIKE-RELATED"/>
    <property type="match status" value="1"/>
</dbReference>
<dbReference type="GeneTree" id="ENSGT00950000183411"/>
<evidence type="ECO:0000313" key="4">
    <source>
        <dbReference type="Proteomes" id="UP000265140"/>
    </source>
</evidence>
<dbReference type="CDD" id="cd00037">
    <property type="entry name" value="CLECT"/>
    <property type="match status" value="1"/>
</dbReference>
<sequence length="528" mass="56312">PVQTTFNATERVSTGQLSSDQLATTIVQNPFSTSVPSISTLNTTEHVSTEQLSTGISTTNQATSVPVQNTTSTPVQTTFNATERVSTGRLTSDQTTPVTIQNTPTTSVLTSSTINTTEHVSTEQLSTGISTTNQATSVPVQNTTSTPVQTTFNATESVSTGQLTSGQSTTIIVENKHSTSLILNSTEHASTGQVATEQLTSEQAATTASFPFQNISSTTTNTTENVTIEQLNTGQLTSKHATTVPVPNVNSTSATPAFNTSEQVSTGQFSTTALKSDAMTTLTVQNPTTFNFTVLTYTAQLVPDQANTTVQNILSTPLPTSFNTTEQVATGHLSTSATTENGSLQLTTESTVAEMQSNITPMTTAEHSPALDVTKYSVGTTPLSTREPVSVSTVMPTGNIQDLTPDNLILVQKNMTWNEALSYCRENYIDLASITSELLQGLVAKKAANATSSYVWVGLRFTCKFHFWFWITSDPASGCYQNWAPGDGLNSQDDCGVAGALETTGQQHWVSLEENQRLNFMCYKCTGP</sequence>
<feature type="domain" description="C-type lectin" evidence="2">
    <location>
        <begin position="410"/>
        <end position="523"/>
    </location>
</feature>
<reference evidence="3" key="3">
    <citation type="submission" date="2025-09" db="UniProtKB">
        <authorList>
            <consortium name="Ensembl"/>
        </authorList>
    </citation>
    <scope>IDENTIFICATION</scope>
</reference>
<dbReference type="Proteomes" id="UP000265140">
    <property type="component" value="Chromosome 20"/>
</dbReference>
<reference evidence="3 4" key="1">
    <citation type="submission" date="2020-02" db="EMBL/GenBank/DDBJ databases">
        <title>Esox lucius (northern pike) genome, fEsoLuc1, primary haplotype.</title>
        <authorList>
            <person name="Myers G."/>
            <person name="Karagic N."/>
            <person name="Meyer A."/>
            <person name="Pippel M."/>
            <person name="Reichard M."/>
            <person name="Winkler S."/>
            <person name="Tracey A."/>
            <person name="Sims Y."/>
            <person name="Howe K."/>
            <person name="Rhie A."/>
            <person name="Formenti G."/>
            <person name="Durbin R."/>
            <person name="Fedrigo O."/>
            <person name="Jarvis E.D."/>
        </authorList>
    </citation>
    <scope>NUCLEOTIDE SEQUENCE [LARGE SCALE GENOMIC DNA]</scope>
</reference>
<reference evidence="3" key="2">
    <citation type="submission" date="2025-08" db="UniProtKB">
        <authorList>
            <consortium name="Ensembl"/>
        </authorList>
    </citation>
    <scope>IDENTIFICATION</scope>
</reference>
<dbReference type="PANTHER" id="PTHR45784">
    <property type="entry name" value="C-TYPE LECTIN DOMAIN FAMILY 20 MEMBER A-RELATED"/>
    <property type="match status" value="1"/>
</dbReference>
<dbReference type="Ensembl" id="ENSELUT00000094369.1">
    <property type="protein sequence ID" value="ENSELUP00000095487.1"/>
    <property type="gene ID" value="ENSELUG00000042282.1"/>
</dbReference>
<organism evidence="3 4">
    <name type="scientific">Esox lucius</name>
    <name type="common">Northern pike</name>
    <dbReference type="NCBI Taxonomy" id="8010"/>
    <lineage>
        <taxon>Eukaryota</taxon>
        <taxon>Metazoa</taxon>
        <taxon>Chordata</taxon>
        <taxon>Craniata</taxon>
        <taxon>Vertebrata</taxon>
        <taxon>Euteleostomi</taxon>
        <taxon>Actinopterygii</taxon>
        <taxon>Neopterygii</taxon>
        <taxon>Teleostei</taxon>
        <taxon>Protacanthopterygii</taxon>
        <taxon>Esociformes</taxon>
        <taxon>Esocidae</taxon>
        <taxon>Esox</taxon>
    </lineage>
</organism>
<evidence type="ECO:0000313" key="3">
    <source>
        <dbReference type="Ensembl" id="ENSELUP00000095487.1"/>
    </source>
</evidence>
<gene>
    <name evidence="3" type="primary">PODXL</name>
</gene>
<dbReference type="InterPro" id="IPR016186">
    <property type="entry name" value="C-type_lectin-like/link_sf"/>
</dbReference>
<protein>
    <recommendedName>
        <fullName evidence="2">C-type lectin domain-containing protein</fullName>
    </recommendedName>
</protein>
<dbReference type="SUPFAM" id="SSF56436">
    <property type="entry name" value="C-type lectin-like"/>
    <property type="match status" value="1"/>
</dbReference>
<evidence type="ECO:0000256" key="1">
    <source>
        <dbReference type="SAM" id="MobiDB-lite"/>
    </source>
</evidence>
<keyword evidence="4" id="KW-1185">Reference proteome</keyword>